<organism evidence="1 2">
    <name type="scientific">Trifolium medium</name>
    <dbReference type="NCBI Taxonomy" id="97028"/>
    <lineage>
        <taxon>Eukaryota</taxon>
        <taxon>Viridiplantae</taxon>
        <taxon>Streptophyta</taxon>
        <taxon>Embryophyta</taxon>
        <taxon>Tracheophyta</taxon>
        <taxon>Spermatophyta</taxon>
        <taxon>Magnoliopsida</taxon>
        <taxon>eudicotyledons</taxon>
        <taxon>Gunneridae</taxon>
        <taxon>Pentapetalae</taxon>
        <taxon>rosids</taxon>
        <taxon>fabids</taxon>
        <taxon>Fabales</taxon>
        <taxon>Fabaceae</taxon>
        <taxon>Papilionoideae</taxon>
        <taxon>50 kb inversion clade</taxon>
        <taxon>NPAAA clade</taxon>
        <taxon>Hologalegina</taxon>
        <taxon>IRL clade</taxon>
        <taxon>Trifolieae</taxon>
        <taxon>Trifolium</taxon>
    </lineage>
</organism>
<evidence type="ECO:0000313" key="1">
    <source>
        <dbReference type="EMBL" id="MCI47134.1"/>
    </source>
</evidence>
<dbReference type="AlphaFoldDB" id="A0A392SG11"/>
<name>A0A392SG11_9FABA</name>
<feature type="non-terminal residue" evidence="1">
    <location>
        <position position="22"/>
    </location>
</feature>
<protein>
    <submittedName>
        <fullName evidence="1">Uncharacterized protein</fullName>
    </submittedName>
</protein>
<accession>A0A392SG11</accession>
<proteinExistence type="predicted"/>
<keyword evidence="2" id="KW-1185">Reference proteome</keyword>
<reference evidence="1 2" key="1">
    <citation type="journal article" date="2018" name="Front. Plant Sci.">
        <title>Red Clover (Trifolium pratense) and Zigzag Clover (T. medium) - A Picture of Genomic Similarities and Differences.</title>
        <authorList>
            <person name="Dluhosova J."/>
            <person name="Istvanek J."/>
            <person name="Nedelnik J."/>
            <person name="Repkova J."/>
        </authorList>
    </citation>
    <scope>NUCLEOTIDE SEQUENCE [LARGE SCALE GENOMIC DNA]</scope>
    <source>
        <strain evidence="2">cv. 10/8</strain>
        <tissue evidence="1">Leaf</tissue>
    </source>
</reference>
<dbReference type="EMBL" id="LXQA010367805">
    <property type="protein sequence ID" value="MCI47134.1"/>
    <property type="molecule type" value="Genomic_DNA"/>
</dbReference>
<dbReference type="Proteomes" id="UP000265520">
    <property type="component" value="Unassembled WGS sequence"/>
</dbReference>
<sequence length="22" mass="2518">MYVAEGNLIERLNIHTLGLTLF</sequence>
<comment type="caution">
    <text evidence="1">The sequence shown here is derived from an EMBL/GenBank/DDBJ whole genome shotgun (WGS) entry which is preliminary data.</text>
</comment>
<evidence type="ECO:0000313" key="2">
    <source>
        <dbReference type="Proteomes" id="UP000265520"/>
    </source>
</evidence>